<protein>
    <recommendedName>
        <fullName evidence="3">[phosphatase 2A protein]-leucine-carboxy methyltransferase</fullName>
        <ecNumber evidence="3">2.1.1.233</ecNumber>
    </recommendedName>
    <alternativeName>
        <fullName evidence="7">[Phosphatase 2A protein]-leucine-carboxy methyltransferase 1</fullName>
    </alternativeName>
</protein>
<proteinExistence type="inferred from homology"/>
<evidence type="ECO:0000256" key="3">
    <source>
        <dbReference type="ARBA" id="ARBA00012834"/>
    </source>
</evidence>
<accession>A0A0A9W573</accession>
<keyword evidence="4 8" id="KW-0489">Methyltransferase</keyword>
<evidence type="ECO:0000256" key="5">
    <source>
        <dbReference type="ARBA" id="ARBA00022679"/>
    </source>
</evidence>
<organism evidence="8">
    <name type="scientific">Lygus hesperus</name>
    <name type="common">Western plant bug</name>
    <dbReference type="NCBI Taxonomy" id="30085"/>
    <lineage>
        <taxon>Eukaryota</taxon>
        <taxon>Metazoa</taxon>
        <taxon>Ecdysozoa</taxon>
        <taxon>Arthropoda</taxon>
        <taxon>Hexapoda</taxon>
        <taxon>Insecta</taxon>
        <taxon>Pterygota</taxon>
        <taxon>Neoptera</taxon>
        <taxon>Paraneoptera</taxon>
        <taxon>Hemiptera</taxon>
        <taxon>Heteroptera</taxon>
        <taxon>Panheteroptera</taxon>
        <taxon>Cimicomorpha</taxon>
        <taxon>Miridae</taxon>
        <taxon>Mirini</taxon>
        <taxon>Lygus</taxon>
    </lineage>
</organism>
<evidence type="ECO:0000256" key="4">
    <source>
        <dbReference type="ARBA" id="ARBA00022603"/>
    </source>
</evidence>
<name>A0A0A9W573_LYGHE</name>
<dbReference type="GO" id="GO:0032259">
    <property type="term" value="P:methylation"/>
    <property type="evidence" value="ECO:0007669"/>
    <property type="project" value="UniProtKB-KW"/>
</dbReference>
<dbReference type="Pfam" id="PF04072">
    <property type="entry name" value="LCM"/>
    <property type="match status" value="1"/>
</dbReference>
<dbReference type="EMBL" id="GBHO01040017">
    <property type="protein sequence ID" value="JAG03587.1"/>
    <property type="molecule type" value="Transcribed_RNA"/>
</dbReference>
<dbReference type="InterPro" id="IPR029063">
    <property type="entry name" value="SAM-dependent_MTases_sf"/>
</dbReference>
<gene>
    <name evidence="8" type="primary">ppm2</name>
    <name evidence="8" type="ORF">CM83_13971</name>
</gene>
<dbReference type="PANTHER" id="PTHR13600:SF9">
    <property type="entry name" value="TRNA WYBUTOSINE-SYNTHESIZING PROTEIN 4"/>
    <property type="match status" value="1"/>
</dbReference>
<dbReference type="InterPro" id="IPR007213">
    <property type="entry name" value="Ppm1/Ppm2/Tcmp"/>
</dbReference>
<dbReference type="SUPFAM" id="SSF53335">
    <property type="entry name" value="S-adenosyl-L-methionine-dependent methyltransferases"/>
    <property type="match status" value="1"/>
</dbReference>
<reference evidence="8" key="2">
    <citation type="submission" date="2014-07" db="EMBL/GenBank/DDBJ databases">
        <authorList>
            <person name="Hull J."/>
        </authorList>
    </citation>
    <scope>NUCLEOTIDE SEQUENCE</scope>
</reference>
<evidence type="ECO:0000256" key="7">
    <source>
        <dbReference type="ARBA" id="ARBA00032526"/>
    </source>
</evidence>
<comment type="similarity">
    <text evidence="2">Belongs to the methyltransferase superfamily. LCMT family.</text>
</comment>
<evidence type="ECO:0000313" key="8">
    <source>
        <dbReference type="EMBL" id="JAG03587.1"/>
    </source>
</evidence>
<evidence type="ECO:0000256" key="6">
    <source>
        <dbReference type="ARBA" id="ARBA00022691"/>
    </source>
</evidence>
<keyword evidence="6" id="KW-0949">S-adenosyl-L-methionine</keyword>
<dbReference type="EC" id="2.1.1.233" evidence="3"/>
<dbReference type="GO" id="GO:0018423">
    <property type="term" value="F:protein C-terminal leucine carboxyl O-methyltransferase activity"/>
    <property type="evidence" value="ECO:0007669"/>
    <property type="project" value="UniProtKB-EC"/>
</dbReference>
<dbReference type="InterPro" id="IPR016651">
    <property type="entry name" value="LCMT1"/>
</dbReference>
<evidence type="ECO:0000256" key="2">
    <source>
        <dbReference type="ARBA" id="ARBA00010703"/>
    </source>
</evidence>
<keyword evidence="5 8" id="KW-0808">Transferase</keyword>
<dbReference type="Gene3D" id="3.40.50.150">
    <property type="entry name" value="Vaccinia Virus protein VP39"/>
    <property type="match status" value="1"/>
</dbReference>
<dbReference type="PANTHER" id="PTHR13600">
    <property type="entry name" value="LEUCINE CARBOXYL METHYLTRANSFERASE"/>
    <property type="match status" value="1"/>
</dbReference>
<reference evidence="8" key="1">
    <citation type="journal article" date="2014" name="PLoS ONE">
        <title>Transcriptome-Based Identification of ABC Transporters in the Western Tarnished Plant Bug Lygus hesperus.</title>
        <authorList>
            <person name="Hull J.J."/>
            <person name="Chaney K."/>
            <person name="Geib S.M."/>
            <person name="Fabrick J.A."/>
            <person name="Brent C.S."/>
            <person name="Walsh D."/>
            <person name="Lavine L.C."/>
        </authorList>
    </citation>
    <scope>NUCLEOTIDE SEQUENCE</scope>
</reference>
<comment type="catalytic activity">
    <reaction evidence="1">
        <text>[phosphatase 2A protein]-C-terminal L-leucine + S-adenosyl-L-methionine = [phosphatase 2A protein]-C-terminal L-leucine methyl ester + S-adenosyl-L-homocysteine</text>
        <dbReference type="Rhea" id="RHEA:48544"/>
        <dbReference type="Rhea" id="RHEA-COMP:12134"/>
        <dbReference type="Rhea" id="RHEA-COMP:12135"/>
        <dbReference type="ChEBI" id="CHEBI:57856"/>
        <dbReference type="ChEBI" id="CHEBI:59789"/>
        <dbReference type="ChEBI" id="CHEBI:90516"/>
        <dbReference type="ChEBI" id="CHEBI:90517"/>
        <dbReference type="EC" id="2.1.1.233"/>
    </reaction>
</comment>
<sequence>MTDALVQHTNDDSVLSKRSAVATGYFEDHFVRYFVKKPSRRSPLINRGYYLRMLVMNDLITSCIAFMCRVCDTNIPIQVISLGAGFDTLAARLHSCDRTGIVTDKCVDTDLHDKIQNTITEEMLRRVHFYDVDFPVVMQNKAACMAAVAVANTTNAGSVFPSTYTYHPTDSDYPIVSPHYLAVGADLR</sequence>
<dbReference type="AlphaFoldDB" id="A0A0A9W573"/>
<evidence type="ECO:0000256" key="1">
    <source>
        <dbReference type="ARBA" id="ARBA00000724"/>
    </source>
</evidence>